<gene>
    <name evidence="3" type="ORF">IAC07_05055</name>
</gene>
<evidence type="ECO:0000256" key="1">
    <source>
        <dbReference type="ARBA" id="ARBA00022603"/>
    </source>
</evidence>
<dbReference type="PIRSF" id="PIRSF004553">
    <property type="entry name" value="CHP00095"/>
    <property type="match status" value="1"/>
</dbReference>
<proteinExistence type="predicted"/>
<dbReference type="PANTHER" id="PTHR43542">
    <property type="entry name" value="METHYLTRANSFERASE"/>
    <property type="match status" value="1"/>
</dbReference>
<accession>A0A940DN84</accession>
<keyword evidence="2" id="KW-0808">Transferase</keyword>
<dbReference type="CDD" id="cd02440">
    <property type="entry name" value="AdoMet_MTases"/>
    <property type="match status" value="1"/>
</dbReference>
<comment type="caution">
    <text evidence="3">The sequence shown here is derived from an EMBL/GenBank/DDBJ whole genome shotgun (WGS) entry which is preliminary data.</text>
</comment>
<dbReference type="InterPro" id="IPR002052">
    <property type="entry name" value="DNA_methylase_N6_adenine_CS"/>
</dbReference>
<protein>
    <submittedName>
        <fullName evidence="3">RsmD family RNA methyltransferase</fullName>
    </submittedName>
</protein>
<dbReference type="GO" id="GO:0003676">
    <property type="term" value="F:nucleic acid binding"/>
    <property type="evidence" value="ECO:0007669"/>
    <property type="project" value="InterPro"/>
</dbReference>
<dbReference type="GO" id="GO:0031167">
    <property type="term" value="P:rRNA methylation"/>
    <property type="evidence" value="ECO:0007669"/>
    <property type="project" value="InterPro"/>
</dbReference>
<dbReference type="EMBL" id="JADIMJ010000075">
    <property type="protein sequence ID" value="MBO8454077.1"/>
    <property type="molecule type" value="Genomic_DNA"/>
</dbReference>
<dbReference type="GO" id="GO:0008168">
    <property type="term" value="F:methyltransferase activity"/>
    <property type="evidence" value="ECO:0007669"/>
    <property type="project" value="UniProtKB-KW"/>
</dbReference>
<organism evidence="3 4">
    <name type="scientific">Candidatus Cryptobacteroides gallistercoris</name>
    <dbReference type="NCBI Taxonomy" id="2840765"/>
    <lineage>
        <taxon>Bacteria</taxon>
        <taxon>Pseudomonadati</taxon>
        <taxon>Bacteroidota</taxon>
        <taxon>Bacteroidia</taxon>
        <taxon>Bacteroidales</taxon>
        <taxon>Candidatus Cryptobacteroides</taxon>
    </lineage>
</organism>
<dbReference type="PANTHER" id="PTHR43542:SF1">
    <property type="entry name" value="METHYLTRANSFERASE"/>
    <property type="match status" value="1"/>
</dbReference>
<dbReference type="Pfam" id="PF03602">
    <property type="entry name" value="Cons_hypoth95"/>
    <property type="match status" value="1"/>
</dbReference>
<evidence type="ECO:0000313" key="4">
    <source>
        <dbReference type="Proteomes" id="UP000771749"/>
    </source>
</evidence>
<evidence type="ECO:0000256" key="2">
    <source>
        <dbReference type="ARBA" id="ARBA00022679"/>
    </source>
</evidence>
<evidence type="ECO:0000313" key="3">
    <source>
        <dbReference type="EMBL" id="MBO8454077.1"/>
    </source>
</evidence>
<reference evidence="3" key="1">
    <citation type="submission" date="2020-10" db="EMBL/GenBank/DDBJ databases">
        <authorList>
            <person name="Gilroy R."/>
        </authorList>
    </citation>
    <scope>NUCLEOTIDE SEQUENCE</scope>
    <source>
        <strain evidence="3">F1-3629</strain>
    </source>
</reference>
<dbReference type="AlphaFoldDB" id="A0A940DN84"/>
<dbReference type="InterPro" id="IPR004398">
    <property type="entry name" value="RNA_MeTrfase_RsmD"/>
</dbReference>
<dbReference type="Proteomes" id="UP000771749">
    <property type="component" value="Unassembled WGS sequence"/>
</dbReference>
<dbReference type="PROSITE" id="PS00092">
    <property type="entry name" value="N6_MTASE"/>
    <property type="match status" value="1"/>
</dbReference>
<dbReference type="InterPro" id="IPR029063">
    <property type="entry name" value="SAM-dependent_MTases_sf"/>
</dbReference>
<reference evidence="3" key="2">
    <citation type="journal article" date="2021" name="PeerJ">
        <title>Extensive microbial diversity within the chicken gut microbiome revealed by metagenomics and culture.</title>
        <authorList>
            <person name="Gilroy R."/>
            <person name="Ravi A."/>
            <person name="Getino M."/>
            <person name="Pursley I."/>
            <person name="Horton D.L."/>
            <person name="Alikhan N.F."/>
            <person name="Baker D."/>
            <person name="Gharbi K."/>
            <person name="Hall N."/>
            <person name="Watson M."/>
            <person name="Adriaenssens E.M."/>
            <person name="Foster-Nyarko E."/>
            <person name="Jarju S."/>
            <person name="Secka A."/>
            <person name="Antonio M."/>
            <person name="Oren A."/>
            <person name="Chaudhuri R.R."/>
            <person name="La Ragione R."/>
            <person name="Hildebrand F."/>
            <person name="Pallen M.J."/>
        </authorList>
    </citation>
    <scope>NUCLEOTIDE SEQUENCE</scope>
    <source>
        <strain evidence="3">F1-3629</strain>
    </source>
</reference>
<dbReference type="SUPFAM" id="SSF53335">
    <property type="entry name" value="S-adenosyl-L-methionine-dependent methyltransferases"/>
    <property type="match status" value="1"/>
</dbReference>
<keyword evidence="1 3" id="KW-0489">Methyltransferase</keyword>
<sequence>MRIIGGKLKGKAIVPPAGYKARPTTDFAREGLFNILNNEYEFEGLSVLDLFGGTGAISFEFASRGASEVYCVEMAPANAAFIKAAAASLGLGNVRVVRHNVFDFLRICTKSFDLVFADPPYAMEGLGTLPDRVFGAGILRDGMYFILEHPSEYSFSGHPYFVKEKKYGNVHFSFFEKKSL</sequence>
<dbReference type="Gene3D" id="3.40.50.150">
    <property type="entry name" value="Vaccinia Virus protein VP39"/>
    <property type="match status" value="1"/>
</dbReference>
<name>A0A940DN84_9BACT</name>